<gene>
    <name evidence="7" type="ORF">DAA48_25015</name>
</gene>
<name>A0A2T4MVB3_AERVE</name>
<dbReference type="PRINTS" id="PR01398">
    <property type="entry name" value="ISCHRISMTASE"/>
</dbReference>
<dbReference type="Pfam" id="PF00550">
    <property type="entry name" value="PP-binding"/>
    <property type="match status" value="1"/>
</dbReference>
<keyword evidence="3" id="KW-0378">Hydrolase</keyword>
<dbReference type="PROSITE" id="PS50075">
    <property type="entry name" value="CARRIER"/>
    <property type="match status" value="1"/>
</dbReference>
<feature type="modified residue" description="O-(pantetheine 4'-phosphoryl)serine" evidence="5">
    <location>
        <position position="249"/>
    </location>
</feature>
<dbReference type="GO" id="GO:0008908">
    <property type="term" value="F:isochorismatase activity"/>
    <property type="evidence" value="ECO:0007669"/>
    <property type="project" value="UniProtKB-EC"/>
</dbReference>
<dbReference type="InterPro" id="IPR050272">
    <property type="entry name" value="Isochorismatase-like_hydrls"/>
</dbReference>
<dbReference type="SUPFAM" id="SSF52499">
    <property type="entry name" value="Isochorismatase-like hydrolases"/>
    <property type="match status" value="1"/>
</dbReference>
<evidence type="ECO:0000256" key="5">
    <source>
        <dbReference type="PIRSR" id="PIRSR001111-50"/>
    </source>
</evidence>
<dbReference type="InterPro" id="IPR009081">
    <property type="entry name" value="PP-bd_ACP"/>
</dbReference>
<keyword evidence="5" id="KW-0596">Phosphopantetheine</keyword>
<evidence type="ECO:0000256" key="3">
    <source>
        <dbReference type="ARBA" id="ARBA00022801"/>
    </source>
</evidence>
<comment type="cofactor">
    <cofactor evidence="5">
        <name>pantetheine 4'-phosphate</name>
        <dbReference type="ChEBI" id="CHEBI:47942"/>
    </cofactor>
    <text evidence="5">Binds 1 phosphopantetheine covalently.</text>
</comment>
<reference evidence="7 8" key="1">
    <citation type="submission" date="2018-03" db="EMBL/GenBank/DDBJ databases">
        <title>Aeromonas veronii whole genome sequencing and analysis.</title>
        <authorList>
            <person name="Xie H."/>
            <person name="Liu T."/>
            <person name="Wang K."/>
        </authorList>
    </citation>
    <scope>NUCLEOTIDE SEQUENCE [LARGE SCALE GENOMIC DNA]</scope>
    <source>
        <strain evidence="7 8">XH.VA.1</strain>
    </source>
</reference>
<dbReference type="PANTHER" id="PTHR43540">
    <property type="entry name" value="PEROXYUREIDOACRYLATE/UREIDOACRYLATE AMIDOHYDROLASE-RELATED"/>
    <property type="match status" value="1"/>
</dbReference>
<feature type="compositionally biased region" description="Basic and acidic residues" evidence="6">
    <location>
        <begin position="304"/>
        <end position="315"/>
    </location>
</feature>
<dbReference type="PANTHER" id="PTHR43540:SF3">
    <property type="entry name" value="ENTEROBACTIN SYNTHASE COMPONENT B"/>
    <property type="match status" value="1"/>
</dbReference>
<dbReference type="EC" id="3.3.2.1" evidence="2"/>
<dbReference type="Proteomes" id="UP000241986">
    <property type="component" value="Unassembled WGS sequence"/>
</dbReference>
<organism evidence="7 8">
    <name type="scientific">Aeromonas veronii</name>
    <dbReference type="NCBI Taxonomy" id="654"/>
    <lineage>
        <taxon>Bacteria</taxon>
        <taxon>Pseudomonadati</taxon>
        <taxon>Pseudomonadota</taxon>
        <taxon>Gammaproteobacteria</taxon>
        <taxon>Aeromonadales</taxon>
        <taxon>Aeromonadaceae</taxon>
        <taxon>Aeromonas</taxon>
    </lineage>
</organism>
<dbReference type="InterPro" id="IPR036380">
    <property type="entry name" value="Isochorismatase-like_sf"/>
</dbReference>
<dbReference type="InterPro" id="IPR016291">
    <property type="entry name" value="Isochorismatase"/>
</dbReference>
<evidence type="ECO:0000313" key="8">
    <source>
        <dbReference type="Proteomes" id="UP000241986"/>
    </source>
</evidence>
<evidence type="ECO:0000256" key="2">
    <source>
        <dbReference type="ARBA" id="ARBA00012100"/>
    </source>
</evidence>
<sequence>MTIQSLAAYPLPTAEELPTGRVNWPFEPGRAALLVHDMQHYFVDFYGPGNPLINQVIDHIATLIRQARVLGMPVVYTAQPAEQSQADRALLNDMWGPGLTRAPERQPIVPALAPEPQDTVLTKWRYSAFCRSPLAELMAQWGRDQLVICGIYGHIGVMQTAVDAFMRDIRPFLVADAIADFSREDHLLALSYVSRNAGRVITVAEVMAASKRPMTRESLRAQVLARLPAEMQQEQPAEDDNLLDYGLDSLAVMGLVEEWRQRGLVVELAELARTPTLAHWWDLLSRQHNVSQPNVSQATAYQVNEEHVSEPECTP</sequence>
<dbReference type="PIRSF" id="PIRSF001111">
    <property type="entry name" value="Isochorismatase"/>
    <property type="match status" value="1"/>
</dbReference>
<evidence type="ECO:0000256" key="6">
    <source>
        <dbReference type="SAM" id="MobiDB-lite"/>
    </source>
</evidence>
<proteinExistence type="predicted"/>
<dbReference type="AlphaFoldDB" id="A0A2T4MVB3"/>
<dbReference type="EMBL" id="PZKL01000057">
    <property type="protein sequence ID" value="PTH78485.1"/>
    <property type="molecule type" value="Genomic_DNA"/>
</dbReference>
<dbReference type="Pfam" id="PF00857">
    <property type="entry name" value="Isochorismatase"/>
    <property type="match status" value="1"/>
</dbReference>
<dbReference type="SUPFAM" id="SSF47336">
    <property type="entry name" value="ACP-like"/>
    <property type="match status" value="1"/>
</dbReference>
<comment type="catalytic activity">
    <reaction evidence="4">
        <text>isochorismate + H2O = (2S,3S)-2,3-dihydroxy-2,3-dihydrobenzoate + pyruvate</text>
        <dbReference type="Rhea" id="RHEA:11112"/>
        <dbReference type="ChEBI" id="CHEBI:15361"/>
        <dbReference type="ChEBI" id="CHEBI:15377"/>
        <dbReference type="ChEBI" id="CHEBI:29780"/>
        <dbReference type="ChEBI" id="CHEBI:58764"/>
        <dbReference type="EC" id="3.3.2.1"/>
    </reaction>
</comment>
<dbReference type="RefSeq" id="WP_107685137.1">
    <property type="nucleotide sequence ID" value="NZ_CAWQUB010000001.1"/>
</dbReference>
<keyword evidence="5" id="KW-0597">Phosphoprotein</keyword>
<evidence type="ECO:0000256" key="4">
    <source>
        <dbReference type="ARBA" id="ARBA00048590"/>
    </source>
</evidence>
<dbReference type="InterPro" id="IPR036736">
    <property type="entry name" value="ACP-like_sf"/>
</dbReference>
<dbReference type="Gene3D" id="3.40.50.850">
    <property type="entry name" value="Isochorismatase-like"/>
    <property type="match status" value="1"/>
</dbReference>
<accession>A0A2T4MVB3</accession>
<feature type="region of interest" description="Disordered" evidence="6">
    <location>
        <begin position="296"/>
        <end position="315"/>
    </location>
</feature>
<comment type="caution">
    <text evidence="7">The sequence shown here is derived from an EMBL/GenBank/DDBJ whole genome shotgun (WGS) entry which is preliminary data.</text>
</comment>
<dbReference type="InterPro" id="IPR000868">
    <property type="entry name" value="Isochorismatase-like_dom"/>
</dbReference>
<evidence type="ECO:0000313" key="7">
    <source>
        <dbReference type="EMBL" id="PTH78485.1"/>
    </source>
</evidence>
<protein>
    <recommendedName>
        <fullName evidence="2">isochorismatase</fullName>
        <ecNumber evidence="2">3.3.2.1</ecNumber>
    </recommendedName>
</protein>
<evidence type="ECO:0000256" key="1">
    <source>
        <dbReference type="ARBA" id="ARBA00004924"/>
    </source>
</evidence>
<comment type="pathway">
    <text evidence="1">Siderophore biosynthesis.</text>
</comment>
<dbReference type="Gene3D" id="1.10.1200.10">
    <property type="entry name" value="ACP-like"/>
    <property type="match status" value="1"/>
</dbReference>